<protein>
    <submittedName>
        <fullName evidence="2">Uncharacterized protein</fullName>
    </submittedName>
</protein>
<feature type="compositionally biased region" description="Basic and acidic residues" evidence="1">
    <location>
        <begin position="87"/>
        <end position="96"/>
    </location>
</feature>
<reference evidence="2 3" key="1">
    <citation type="submission" date="2015-12" db="EMBL/GenBank/DDBJ databases">
        <title>The genome of Folsomia candida.</title>
        <authorList>
            <person name="Faddeeva A."/>
            <person name="Derks M.F."/>
            <person name="Anvar Y."/>
            <person name="Smit S."/>
            <person name="Van Straalen N."/>
            <person name="Roelofs D."/>
        </authorList>
    </citation>
    <scope>NUCLEOTIDE SEQUENCE [LARGE SCALE GENOMIC DNA]</scope>
    <source>
        <strain evidence="2 3">VU population</strain>
        <tissue evidence="2">Whole body</tissue>
    </source>
</reference>
<name>A0A226ED57_FOLCA</name>
<dbReference type="AlphaFoldDB" id="A0A226ED57"/>
<evidence type="ECO:0000256" key="1">
    <source>
        <dbReference type="SAM" id="MobiDB-lite"/>
    </source>
</evidence>
<keyword evidence="3" id="KW-1185">Reference proteome</keyword>
<dbReference type="STRING" id="158441.A0A226ED57"/>
<organism evidence="2 3">
    <name type="scientific">Folsomia candida</name>
    <name type="common">Springtail</name>
    <dbReference type="NCBI Taxonomy" id="158441"/>
    <lineage>
        <taxon>Eukaryota</taxon>
        <taxon>Metazoa</taxon>
        <taxon>Ecdysozoa</taxon>
        <taxon>Arthropoda</taxon>
        <taxon>Hexapoda</taxon>
        <taxon>Collembola</taxon>
        <taxon>Entomobryomorpha</taxon>
        <taxon>Isotomoidea</taxon>
        <taxon>Isotomidae</taxon>
        <taxon>Proisotominae</taxon>
        <taxon>Folsomia</taxon>
    </lineage>
</organism>
<dbReference type="OrthoDB" id="434160at2759"/>
<evidence type="ECO:0000313" key="3">
    <source>
        <dbReference type="Proteomes" id="UP000198287"/>
    </source>
</evidence>
<proteinExistence type="predicted"/>
<dbReference type="Proteomes" id="UP000198287">
    <property type="component" value="Unassembled WGS sequence"/>
</dbReference>
<dbReference type="EMBL" id="LNIX01000005">
    <property type="protein sequence ID" value="OXA55017.1"/>
    <property type="molecule type" value="Genomic_DNA"/>
</dbReference>
<accession>A0A226ED57</accession>
<comment type="caution">
    <text evidence="2">The sequence shown here is derived from an EMBL/GenBank/DDBJ whole genome shotgun (WGS) entry which is preliminary data.</text>
</comment>
<evidence type="ECO:0000313" key="2">
    <source>
        <dbReference type="EMBL" id="OXA55017.1"/>
    </source>
</evidence>
<feature type="region of interest" description="Disordered" evidence="1">
    <location>
        <begin position="81"/>
        <end position="104"/>
    </location>
</feature>
<gene>
    <name evidence="2" type="ORF">Fcan01_11442</name>
</gene>
<sequence>MEISIKEARKIVAIRLDRNDFRYGNLHSDDVHKLMETIANSQRWLDDVKSNSSFRPTLYGIVWHRVSFDDEVKSLIDGQKPVAIGRQEGEGEKISGPDEMEVDD</sequence>